<dbReference type="RefSeq" id="WP_344402823.1">
    <property type="nucleotide sequence ID" value="NZ_BAAASG010000011.1"/>
</dbReference>
<accession>A0ABN3MIB4</accession>
<organism evidence="2 3">
    <name type="scientific">Streptomyces longisporus</name>
    <dbReference type="NCBI Taxonomy" id="1948"/>
    <lineage>
        <taxon>Bacteria</taxon>
        <taxon>Bacillati</taxon>
        <taxon>Actinomycetota</taxon>
        <taxon>Actinomycetes</taxon>
        <taxon>Kitasatosporales</taxon>
        <taxon>Streptomycetaceae</taxon>
        <taxon>Streptomyces</taxon>
    </lineage>
</organism>
<sequence>MGDSTATVLAGGIGLIAAVIGAVIAGRYAERGAKVGGRKAVEAALAQVHGEAAAEHWQWVRSQRYQSFAALLAAYTALDEVLARITPGVRGGAPLDVATRDELRRAALGLQDRTSLLALWGPDEARVLAYGLTRKAVAAVSSILQVERAVSEGRSPDWASYEQAGSDMTDAYAAFLQRAGEIIRDPMQTVS</sequence>
<keyword evidence="1" id="KW-0812">Transmembrane</keyword>
<proteinExistence type="predicted"/>
<dbReference type="Proteomes" id="UP001501777">
    <property type="component" value="Unassembled WGS sequence"/>
</dbReference>
<evidence type="ECO:0000256" key="1">
    <source>
        <dbReference type="SAM" id="Phobius"/>
    </source>
</evidence>
<keyword evidence="1" id="KW-1133">Transmembrane helix</keyword>
<name>A0ABN3MIB4_STRLO</name>
<dbReference type="EMBL" id="BAAASG010000011">
    <property type="protein sequence ID" value="GAA2501702.1"/>
    <property type="molecule type" value="Genomic_DNA"/>
</dbReference>
<feature type="transmembrane region" description="Helical" evidence="1">
    <location>
        <begin position="6"/>
        <end position="29"/>
    </location>
</feature>
<gene>
    <name evidence="2" type="ORF">GCM10010276_50560</name>
</gene>
<comment type="caution">
    <text evidence="2">The sequence shown here is derived from an EMBL/GenBank/DDBJ whole genome shotgun (WGS) entry which is preliminary data.</text>
</comment>
<keyword evidence="3" id="KW-1185">Reference proteome</keyword>
<keyword evidence="1" id="KW-0472">Membrane</keyword>
<evidence type="ECO:0008006" key="4">
    <source>
        <dbReference type="Google" id="ProtNLM"/>
    </source>
</evidence>
<reference evidence="2 3" key="1">
    <citation type="journal article" date="2019" name="Int. J. Syst. Evol. Microbiol.">
        <title>The Global Catalogue of Microorganisms (GCM) 10K type strain sequencing project: providing services to taxonomists for standard genome sequencing and annotation.</title>
        <authorList>
            <consortium name="The Broad Institute Genomics Platform"/>
            <consortium name="The Broad Institute Genome Sequencing Center for Infectious Disease"/>
            <person name="Wu L."/>
            <person name="Ma J."/>
        </authorList>
    </citation>
    <scope>NUCLEOTIDE SEQUENCE [LARGE SCALE GENOMIC DNA]</scope>
    <source>
        <strain evidence="2 3">JCM 4395</strain>
    </source>
</reference>
<evidence type="ECO:0000313" key="3">
    <source>
        <dbReference type="Proteomes" id="UP001501777"/>
    </source>
</evidence>
<protein>
    <recommendedName>
        <fullName evidence="4">Secreted protein</fullName>
    </recommendedName>
</protein>
<evidence type="ECO:0000313" key="2">
    <source>
        <dbReference type="EMBL" id="GAA2501702.1"/>
    </source>
</evidence>